<reference evidence="1 2" key="1">
    <citation type="journal article" date="2024" name="J Genomics">
        <title>Draft genome sequencing and assembly of Favolaschia claudopus CIRM-BRFM 2984 isolated from oak limbs.</title>
        <authorList>
            <person name="Navarro D."/>
            <person name="Drula E."/>
            <person name="Chaduli D."/>
            <person name="Cazenave R."/>
            <person name="Ahrendt S."/>
            <person name="Wang J."/>
            <person name="Lipzen A."/>
            <person name="Daum C."/>
            <person name="Barry K."/>
            <person name="Grigoriev I.V."/>
            <person name="Favel A."/>
            <person name="Rosso M.N."/>
            <person name="Martin F."/>
        </authorList>
    </citation>
    <scope>NUCLEOTIDE SEQUENCE [LARGE SCALE GENOMIC DNA]</scope>
    <source>
        <strain evidence="1 2">CIRM-BRFM 2984</strain>
    </source>
</reference>
<dbReference type="Proteomes" id="UP001362999">
    <property type="component" value="Unassembled WGS sequence"/>
</dbReference>
<gene>
    <name evidence="1" type="ORF">R3P38DRAFT_141846</name>
</gene>
<accession>A0AAV9ZW66</accession>
<dbReference type="AlphaFoldDB" id="A0AAV9ZW66"/>
<keyword evidence="2" id="KW-1185">Reference proteome</keyword>
<protein>
    <recommendedName>
        <fullName evidence="3">F-box domain-containing protein</fullName>
    </recommendedName>
</protein>
<proteinExistence type="predicted"/>
<evidence type="ECO:0000313" key="1">
    <source>
        <dbReference type="EMBL" id="KAK6992763.1"/>
    </source>
</evidence>
<comment type="caution">
    <text evidence="1">The sequence shown here is derived from an EMBL/GenBank/DDBJ whole genome shotgun (WGS) entry which is preliminary data.</text>
</comment>
<organism evidence="1 2">
    <name type="scientific">Favolaschia claudopus</name>
    <dbReference type="NCBI Taxonomy" id="2862362"/>
    <lineage>
        <taxon>Eukaryota</taxon>
        <taxon>Fungi</taxon>
        <taxon>Dikarya</taxon>
        <taxon>Basidiomycota</taxon>
        <taxon>Agaricomycotina</taxon>
        <taxon>Agaricomycetes</taxon>
        <taxon>Agaricomycetidae</taxon>
        <taxon>Agaricales</taxon>
        <taxon>Marasmiineae</taxon>
        <taxon>Mycenaceae</taxon>
        <taxon>Favolaschia</taxon>
    </lineage>
</organism>
<dbReference type="EMBL" id="JAWWNJ010000107">
    <property type="protein sequence ID" value="KAK6992763.1"/>
    <property type="molecule type" value="Genomic_DNA"/>
</dbReference>
<evidence type="ECO:0000313" key="2">
    <source>
        <dbReference type="Proteomes" id="UP001362999"/>
    </source>
</evidence>
<name>A0AAV9ZW66_9AGAR</name>
<sequence>MSLETLPPELLMHLPEHLHSLEDLYSLFSTSRALYHTCGNPSPKFIPRLAANSRVFFRPHPHLLIAFTARQLADWAVISGDRRYQLELAIQGGVEKLLELALEVAELSMDDIRIIHLYKNDVLNPVNRRLDLAAGPASQSNDFLTVCNDPETALLSWVIYGELFHHSHELTYLPFPHHKPLSSIIRYKWFVYCMPDVNSFHYQRFPKGEIPQFFHDMPNEEDRFQQLSMGEAVESFLTTEQWRSRLETSPLYEVILAEDRKLFVSAAKHMGLKSLELIIDGGVERLAADLEQVSKGIRQRRLENEAHKSTGKVSLGKHLGQAIGDPWLLSPFIMLSSDLKFTLWHNLPTDDESDDDELDLPEDFNQTRLSQLIRSPPQRANSA</sequence>
<evidence type="ECO:0008006" key="3">
    <source>
        <dbReference type="Google" id="ProtNLM"/>
    </source>
</evidence>